<dbReference type="InterPro" id="IPR008162">
    <property type="entry name" value="Pyrophosphatase"/>
</dbReference>
<name>A0ABT2B5A1_9ACTN</name>
<accession>A0ABT2B5A1</accession>
<dbReference type="InterPro" id="IPR036649">
    <property type="entry name" value="Pyrophosphatase_sf"/>
</dbReference>
<keyword evidence="3" id="KW-0479">Metal-binding</keyword>
<evidence type="ECO:0000256" key="3">
    <source>
        <dbReference type="ARBA" id="ARBA00022723"/>
    </source>
</evidence>
<organism evidence="6 7">
    <name type="scientific">Streptomyces pyxinicus</name>
    <dbReference type="NCBI Taxonomy" id="2970331"/>
    <lineage>
        <taxon>Bacteria</taxon>
        <taxon>Bacillati</taxon>
        <taxon>Actinomycetota</taxon>
        <taxon>Actinomycetes</taxon>
        <taxon>Kitasatosporales</taxon>
        <taxon>Streptomycetaceae</taxon>
        <taxon>Streptomyces</taxon>
    </lineage>
</organism>
<evidence type="ECO:0000313" key="7">
    <source>
        <dbReference type="Proteomes" id="UP001205612"/>
    </source>
</evidence>
<evidence type="ECO:0000313" key="6">
    <source>
        <dbReference type="EMBL" id="MCS0603697.1"/>
    </source>
</evidence>
<dbReference type="RefSeq" id="WP_258780195.1">
    <property type="nucleotide sequence ID" value="NZ_JANUGP010000016.1"/>
</dbReference>
<dbReference type="Pfam" id="PF00719">
    <property type="entry name" value="Pyrophosphatase"/>
    <property type="match status" value="1"/>
</dbReference>
<keyword evidence="4" id="KW-0378">Hydrolase</keyword>
<protein>
    <recommendedName>
        <fullName evidence="2">inorganic diphosphatase</fullName>
        <ecNumber evidence="2">3.6.1.1</ecNumber>
    </recommendedName>
</protein>
<evidence type="ECO:0000256" key="5">
    <source>
        <dbReference type="ARBA" id="ARBA00022842"/>
    </source>
</evidence>
<dbReference type="Gene3D" id="3.90.80.10">
    <property type="entry name" value="Inorganic pyrophosphatase"/>
    <property type="match status" value="1"/>
</dbReference>
<sequence length="163" mass="17061">MEVTVAVAATVGSPFAPHDGADRHDLVDSGSVRVTGYPVGGGWVGETLTEEGGPAAVVLLMAEPALPDQSVRARAVALVHALVDGQPRTEVLCVPAHDPNFAALTDAGALRAWHADEAALSAVLHRLDPAHRWRVADCEDAAAAEAFLAEARHCYERLTGCLE</sequence>
<keyword evidence="7" id="KW-1185">Reference proteome</keyword>
<comment type="cofactor">
    <cofactor evidence="1">
        <name>Mg(2+)</name>
        <dbReference type="ChEBI" id="CHEBI:18420"/>
    </cofactor>
</comment>
<reference evidence="6 7" key="1">
    <citation type="submission" date="2022-08" db="EMBL/GenBank/DDBJ databases">
        <authorList>
            <person name="Somphong A."/>
            <person name="Phongsopitanun W."/>
        </authorList>
    </citation>
    <scope>NUCLEOTIDE SEQUENCE [LARGE SCALE GENOMIC DNA]</scope>
    <source>
        <strain evidence="6 7">LP11</strain>
    </source>
</reference>
<keyword evidence="5" id="KW-0460">Magnesium</keyword>
<dbReference type="Proteomes" id="UP001205612">
    <property type="component" value="Unassembled WGS sequence"/>
</dbReference>
<dbReference type="EC" id="3.6.1.1" evidence="2"/>
<gene>
    <name evidence="6" type="ORF">NX794_21120</name>
</gene>
<proteinExistence type="predicted"/>
<comment type="caution">
    <text evidence="6">The sequence shown here is derived from an EMBL/GenBank/DDBJ whole genome shotgun (WGS) entry which is preliminary data.</text>
</comment>
<dbReference type="SUPFAM" id="SSF50324">
    <property type="entry name" value="Inorganic pyrophosphatase"/>
    <property type="match status" value="1"/>
</dbReference>
<dbReference type="EMBL" id="JANUGP010000016">
    <property type="protein sequence ID" value="MCS0603697.1"/>
    <property type="molecule type" value="Genomic_DNA"/>
</dbReference>
<evidence type="ECO:0000256" key="4">
    <source>
        <dbReference type="ARBA" id="ARBA00022801"/>
    </source>
</evidence>
<evidence type="ECO:0000256" key="2">
    <source>
        <dbReference type="ARBA" id="ARBA00012146"/>
    </source>
</evidence>
<evidence type="ECO:0000256" key="1">
    <source>
        <dbReference type="ARBA" id="ARBA00001946"/>
    </source>
</evidence>